<dbReference type="InterPro" id="IPR013249">
    <property type="entry name" value="RNA_pol_sigma70_r4_t2"/>
</dbReference>
<dbReference type="InterPro" id="IPR032710">
    <property type="entry name" value="NTF2-like_dom_sf"/>
</dbReference>
<dbReference type="Gene3D" id="1.10.1740.10">
    <property type="match status" value="1"/>
</dbReference>
<dbReference type="GO" id="GO:0003677">
    <property type="term" value="F:DNA binding"/>
    <property type="evidence" value="ECO:0007669"/>
    <property type="project" value="UniProtKB-KW"/>
</dbReference>
<evidence type="ECO:0000313" key="11">
    <source>
        <dbReference type="Proteomes" id="UP000272474"/>
    </source>
</evidence>
<dbReference type="AlphaFoldDB" id="A0A3A9YRP1"/>
<dbReference type="InterPro" id="IPR014284">
    <property type="entry name" value="RNA_pol_sigma-70_dom"/>
</dbReference>
<evidence type="ECO:0000256" key="6">
    <source>
        <dbReference type="ARBA" id="ARBA00023163"/>
    </source>
</evidence>
<comment type="caution">
    <text evidence="10">The sequence shown here is derived from an EMBL/GenBank/DDBJ whole genome shotgun (WGS) entry which is preliminary data.</text>
</comment>
<comment type="subunit">
    <text evidence="2">Interacts transiently with the RNA polymerase catalytic core formed by RpoA, RpoB, RpoC and RpoZ (2 alpha, 1 beta, 1 beta' and 1 omega subunit) to form the RNA polymerase holoenzyme that can initiate transcription.</text>
</comment>
<dbReference type="CDD" id="cd06171">
    <property type="entry name" value="Sigma70_r4"/>
    <property type="match status" value="1"/>
</dbReference>
<dbReference type="SUPFAM" id="SSF54427">
    <property type="entry name" value="NTF2-like"/>
    <property type="match status" value="1"/>
</dbReference>
<evidence type="ECO:0000256" key="1">
    <source>
        <dbReference type="ARBA" id="ARBA00010641"/>
    </source>
</evidence>
<keyword evidence="11" id="KW-1185">Reference proteome</keyword>
<dbReference type="InterPro" id="IPR013325">
    <property type="entry name" value="RNA_pol_sigma_r2"/>
</dbReference>
<protein>
    <recommendedName>
        <fullName evidence="7">RNA polymerase sigma factor</fullName>
    </recommendedName>
</protein>
<evidence type="ECO:0000259" key="8">
    <source>
        <dbReference type="Pfam" id="PF04542"/>
    </source>
</evidence>
<evidence type="ECO:0000256" key="2">
    <source>
        <dbReference type="ARBA" id="ARBA00011344"/>
    </source>
</evidence>
<dbReference type="Proteomes" id="UP000272474">
    <property type="component" value="Unassembled WGS sequence"/>
</dbReference>
<evidence type="ECO:0000256" key="5">
    <source>
        <dbReference type="ARBA" id="ARBA00023125"/>
    </source>
</evidence>
<keyword evidence="3 7" id="KW-0805">Transcription regulation</keyword>
<dbReference type="PANTHER" id="PTHR43133:SF65">
    <property type="entry name" value="ECF RNA POLYMERASE SIGMA FACTOR SIGG"/>
    <property type="match status" value="1"/>
</dbReference>
<keyword evidence="6 7" id="KW-0804">Transcription</keyword>
<dbReference type="InterPro" id="IPR036388">
    <property type="entry name" value="WH-like_DNA-bd_sf"/>
</dbReference>
<dbReference type="Pfam" id="PF04542">
    <property type="entry name" value="Sigma70_r2"/>
    <property type="match status" value="1"/>
</dbReference>
<dbReference type="EMBL" id="RBAL01000021">
    <property type="protein sequence ID" value="RKN37936.1"/>
    <property type="molecule type" value="Genomic_DNA"/>
</dbReference>
<dbReference type="GO" id="GO:0016987">
    <property type="term" value="F:sigma factor activity"/>
    <property type="evidence" value="ECO:0007669"/>
    <property type="project" value="UniProtKB-KW"/>
</dbReference>
<dbReference type="PROSITE" id="PS01063">
    <property type="entry name" value="SIGMA70_ECF"/>
    <property type="match status" value="1"/>
</dbReference>
<dbReference type="InterPro" id="IPR013324">
    <property type="entry name" value="RNA_pol_sigma_r3/r4-like"/>
</dbReference>
<dbReference type="NCBIfam" id="TIGR02960">
    <property type="entry name" value="SigX5"/>
    <property type="match status" value="1"/>
</dbReference>
<dbReference type="OrthoDB" id="7376212at2"/>
<organism evidence="10 11">
    <name type="scientific">Streptomyces hoynatensis</name>
    <dbReference type="NCBI Taxonomy" id="1141874"/>
    <lineage>
        <taxon>Bacteria</taxon>
        <taxon>Bacillati</taxon>
        <taxon>Actinomycetota</taxon>
        <taxon>Actinomycetes</taxon>
        <taxon>Kitasatosporales</taxon>
        <taxon>Streptomycetaceae</taxon>
        <taxon>Streptomyces</taxon>
    </lineage>
</organism>
<accession>A0A3A9YRP1</accession>
<dbReference type="GO" id="GO:0006950">
    <property type="term" value="P:response to stress"/>
    <property type="evidence" value="ECO:0007669"/>
    <property type="project" value="UniProtKB-ARBA"/>
</dbReference>
<keyword evidence="5 7" id="KW-0238">DNA-binding</keyword>
<evidence type="ECO:0000256" key="3">
    <source>
        <dbReference type="ARBA" id="ARBA00023015"/>
    </source>
</evidence>
<dbReference type="NCBIfam" id="TIGR02937">
    <property type="entry name" value="sigma70-ECF"/>
    <property type="match status" value="1"/>
</dbReference>
<evidence type="ECO:0000256" key="7">
    <source>
        <dbReference type="RuleBase" id="RU000716"/>
    </source>
</evidence>
<dbReference type="Pfam" id="PF08281">
    <property type="entry name" value="Sigma70_r4_2"/>
    <property type="match status" value="1"/>
</dbReference>
<evidence type="ECO:0000256" key="4">
    <source>
        <dbReference type="ARBA" id="ARBA00023082"/>
    </source>
</evidence>
<reference evidence="10 11" key="1">
    <citation type="journal article" date="2014" name="Int. J. Syst. Evol. Microbiol.">
        <title>Streptomyces hoynatensis sp. nov., isolated from deep marine sediment.</title>
        <authorList>
            <person name="Veyisoglu A."/>
            <person name="Sahin N."/>
        </authorList>
    </citation>
    <scope>NUCLEOTIDE SEQUENCE [LARGE SCALE GENOMIC DNA]</scope>
    <source>
        <strain evidence="10 11">KCTC 29097</strain>
    </source>
</reference>
<comment type="similarity">
    <text evidence="1 7">Belongs to the sigma-70 factor family. ECF subfamily.</text>
</comment>
<dbReference type="InterPro" id="IPR000838">
    <property type="entry name" value="RNA_pol_sigma70_ECF_CS"/>
</dbReference>
<dbReference type="InterPro" id="IPR014305">
    <property type="entry name" value="RNA_pol_sigma-G_actinobac"/>
</dbReference>
<keyword evidence="4 7" id="KW-0731">Sigma factor</keyword>
<evidence type="ECO:0000259" key="9">
    <source>
        <dbReference type="Pfam" id="PF08281"/>
    </source>
</evidence>
<name>A0A3A9YRP1_9ACTN</name>
<dbReference type="RefSeq" id="WP_120684188.1">
    <property type="nucleotide sequence ID" value="NZ_RBAL01000021.1"/>
</dbReference>
<gene>
    <name evidence="10" type="ORF">D7294_26450</name>
</gene>
<dbReference type="NCBIfam" id="NF006089">
    <property type="entry name" value="PRK08241.1"/>
    <property type="match status" value="1"/>
</dbReference>
<dbReference type="SUPFAM" id="SSF88946">
    <property type="entry name" value="Sigma2 domain of RNA polymerase sigma factors"/>
    <property type="match status" value="1"/>
</dbReference>
<feature type="domain" description="RNA polymerase sigma-70 region 2" evidence="8">
    <location>
        <begin position="12"/>
        <end position="78"/>
    </location>
</feature>
<dbReference type="PANTHER" id="PTHR43133">
    <property type="entry name" value="RNA POLYMERASE ECF-TYPE SIGMA FACTO"/>
    <property type="match status" value="1"/>
</dbReference>
<dbReference type="Gene3D" id="1.10.10.10">
    <property type="entry name" value="Winged helix-like DNA-binding domain superfamily/Winged helix DNA-binding domain"/>
    <property type="match status" value="1"/>
</dbReference>
<dbReference type="SUPFAM" id="SSF88659">
    <property type="entry name" value="Sigma3 and sigma4 domains of RNA polymerase sigma factors"/>
    <property type="match status" value="1"/>
</dbReference>
<dbReference type="Gene3D" id="3.10.450.50">
    <property type="match status" value="1"/>
</dbReference>
<dbReference type="InterPro" id="IPR007627">
    <property type="entry name" value="RNA_pol_sigma70_r2"/>
</dbReference>
<evidence type="ECO:0000313" key="10">
    <source>
        <dbReference type="EMBL" id="RKN37936.1"/>
    </source>
</evidence>
<dbReference type="GO" id="GO:0006352">
    <property type="term" value="P:DNA-templated transcription initiation"/>
    <property type="evidence" value="ECO:0007669"/>
    <property type="project" value="InterPro"/>
</dbReference>
<proteinExistence type="inferred from homology"/>
<sequence length="327" mass="34769">MGGTQEFEELAAPYRRELLAFCHRMLGSADEAEDLVQETYLRAWRAYGSFEHRSSVRTWLYRIATNACLSAAERRARRPLPSGLGSPAEPGAPLGPERLDIPWLQPFPGPPPSEPGAVVAARGSLRLALVAALQYLPPRQRAVLILRDVLALPAAEVAGLLGSTTPAVKSALQRARATLAHVAPAEEELAEPAGAELRALLDAYVSAFERADLTALLRLLRADVTLEMPPFAAWFAGRAAVGRFLAERVFSYGSGALAGRGHAPAARLRLLPVEAGGQPAFATLMDGEPHGVQLLEVTRAGIAGICVFLDSSLATRFLSAATGVSTP</sequence>
<dbReference type="InterPro" id="IPR039425">
    <property type="entry name" value="RNA_pol_sigma-70-like"/>
</dbReference>
<feature type="domain" description="RNA polymerase sigma factor 70 region 4 type 2" evidence="9">
    <location>
        <begin position="127"/>
        <end position="179"/>
    </location>
</feature>